<proteinExistence type="inferred from homology"/>
<dbReference type="GO" id="GO:0004358">
    <property type="term" value="F:L-glutamate N-acetyltransferase activity, acting on acetyl-L-ornithine as donor"/>
    <property type="evidence" value="ECO:0007669"/>
    <property type="project" value="UniProtKB-EC"/>
</dbReference>
<comment type="pathway">
    <text evidence="6">Amino-acid biosynthesis; L-arginine biosynthesis; L-ornithine and N-acetyl-L-glutamate from L-glutamate and N(2)-acetyl-L-ornithine (cyclic): step 1/1.</text>
</comment>
<feature type="site" description="Cleavage; by autolysis" evidence="6">
    <location>
        <begin position="188"/>
        <end position="189"/>
    </location>
</feature>
<comment type="subcellular location">
    <subcellularLocation>
        <location evidence="6">Cytoplasm</location>
    </subcellularLocation>
</comment>
<evidence type="ECO:0000313" key="8">
    <source>
        <dbReference type="Proteomes" id="UP001164803"/>
    </source>
</evidence>
<keyword evidence="6" id="KW-0028">Amino-acid biosynthesis</keyword>
<evidence type="ECO:0000256" key="5">
    <source>
        <dbReference type="ARBA" id="ARBA00023315"/>
    </source>
</evidence>
<keyword evidence="4 6" id="KW-0068">Autocatalytic cleavage</keyword>
<comment type="catalytic activity">
    <reaction evidence="6">
        <text>N(2)-acetyl-L-ornithine + L-glutamate = N-acetyl-L-glutamate + L-ornithine</text>
        <dbReference type="Rhea" id="RHEA:15349"/>
        <dbReference type="ChEBI" id="CHEBI:29985"/>
        <dbReference type="ChEBI" id="CHEBI:44337"/>
        <dbReference type="ChEBI" id="CHEBI:46911"/>
        <dbReference type="ChEBI" id="CHEBI:57805"/>
        <dbReference type="EC" id="2.3.1.35"/>
    </reaction>
</comment>
<dbReference type="InterPro" id="IPR002813">
    <property type="entry name" value="Arg_biosynth_ArgJ"/>
</dbReference>
<comment type="similarity">
    <text evidence="1 6">Belongs to the ArgJ family.</text>
</comment>
<dbReference type="Proteomes" id="UP001164803">
    <property type="component" value="Chromosome"/>
</dbReference>
<evidence type="ECO:0000313" key="7">
    <source>
        <dbReference type="EMBL" id="WAH37206.1"/>
    </source>
</evidence>
<organism evidence="7 8">
    <name type="scientific">Alicyclobacillus dauci</name>
    <dbReference type="NCBI Taxonomy" id="1475485"/>
    <lineage>
        <taxon>Bacteria</taxon>
        <taxon>Bacillati</taxon>
        <taxon>Bacillota</taxon>
        <taxon>Bacilli</taxon>
        <taxon>Bacillales</taxon>
        <taxon>Alicyclobacillaceae</taxon>
        <taxon>Alicyclobacillus</taxon>
    </lineage>
</organism>
<evidence type="ECO:0000256" key="2">
    <source>
        <dbReference type="ARBA" id="ARBA00011475"/>
    </source>
</evidence>
<protein>
    <recommendedName>
        <fullName evidence="6">Arginine biosynthesis bifunctional protein ArgJ</fullName>
    </recommendedName>
    <domain>
        <recommendedName>
            <fullName evidence="6">Glutamate N-acetyltransferase</fullName>
            <ecNumber evidence="6">2.3.1.35</ecNumber>
        </recommendedName>
        <alternativeName>
            <fullName evidence="6">Ornithine acetyltransferase</fullName>
            <shortName evidence="6">OATase</shortName>
        </alternativeName>
        <alternativeName>
            <fullName evidence="6">Ornithine transacetylase</fullName>
        </alternativeName>
    </domain>
    <domain>
        <recommendedName>
            <fullName evidence="6">Amino-acid acetyltransferase</fullName>
            <ecNumber evidence="6">2.3.1.1</ecNumber>
        </recommendedName>
        <alternativeName>
            <fullName evidence="6">N-acetylglutamate synthase</fullName>
            <shortName evidence="6">AGSase</shortName>
        </alternativeName>
    </domain>
    <component>
        <recommendedName>
            <fullName evidence="6">Arginine biosynthesis bifunctional protein ArgJ alpha chain</fullName>
        </recommendedName>
    </component>
    <component>
        <recommendedName>
            <fullName evidence="6">Arginine biosynthesis bifunctional protein ArgJ beta chain</fullName>
        </recommendedName>
    </component>
</protein>
<dbReference type="InterPro" id="IPR016117">
    <property type="entry name" value="ArgJ-like_dom_sf"/>
</dbReference>
<keyword evidence="6" id="KW-0963">Cytoplasm</keyword>
<feature type="chain" id="PRO_5044914619" description="Arginine biosynthesis bifunctional protein ArgJ alpha chain" evidence="6">
    <location>
        <begin position="1"/>
        <end position="188"/>
    </location>
</feature>
<dbReference type="SUPFAM" id="SSF56266">
    <property type="entry name" value="DmpA/ArgJ-like"/>
    <property type="match status" value="1"/>
</dbReference>
<evidence type="ECO:0000256" key="3">
    <source>
        <dbReference type="ARBA" id="ARBA00022679"/>
    </source>
</evidence>
<feature type="active site" description="Nucleophile" evidence="6">
    <location>
        <position position="189"/>
    </location>
</feature>
<dbReference type="EMBL" id="CP104064">
    <property type="protein sequence ID" value="WAH37206.1"/>
    <property type="molecule type" value="Genomic_DNA"/>
</dbReference>
<dbReference type="NCBIfam" id="TIGR00120">
    <property type="entry name" value="ArgJ"/>
    <property type="match status" value="1"/>
</dbReference>
<dbReference type="InterPro" id="IPR042195">
    <property type="entry name" value="ArgJ_beta_C"/>
</dbReference>
<keyword evidence="6" id="KW-0055">Arginine biosynthesis</keyword>
<evidence type="ECO:0000256" key="6">
    <source>
        <dbReference type="HAMAP-Rule" id="MF_01106"/>
    </source>
</evidence>
<dbReference type="EC" id="2.3.1.1" evidence="6"/>
<dbReference type="EC" id="2.3.1.35" evidence="6"/>
<feature type="binding site" evidence="6">
    <location>
        <position position="275"/>
    </location>
    <ligand>
        <name>substrate</name>
    </ligand>
</feature>
<dbReference type="CDD" id="cd02152">
    <property type="entry name" value="OAT"/>
    <property type="match status" value="1"/>
</dbReference>
<dbReference type="NCBIfam" id="NF003802">
    <property type="entry name" value="PRK05388.1"/>
    <property type="match status" value="1"/>
</dbReference>
<dbReference type="PANTHER" id="PTHR23100">
    <property type="entry name" value="ARGININE BIOSYNTHESIS BIFUNCTIONAL PROTEIN ARGJ"/>
    <property type="match status" value="1"/>
</dbReference>
<comment type="subunit">
    <text evidence="2 6">Heterotetramer of two alpha and two beta chains.</text>
</comment>
<feature type="site" description="Involved in the stabilization of negative charge on the oxyanion by the formation of the oxyanion hole" evidence="6">
    <location>
        <position position="114"/>
    </location>
</feature>
<dbReference type="HAMAP" id="MF_01106">
    <property type="entry name" value="ArgJ"/>
    <property type="match status" value="1"/>
</dbReference>
<keyword evidence="3 6" id="KW-0808">Transferase</keyword>
<comment type="catalytic activity">
    <reaction evidence="6">
        <text>L-glutamate + acetyl-CoA = N-acetyl-L-glutamate + CoA + H(+)</text>
        <dbReference type="Rhea" id="RHEA:24292"/>
        <dbReference type="ChEBI" id="CHEBI:15378"/>
        <dbReference type="ChEBI" id="CHEBI:29985"/>
        <dbReference type="ChEBI" id="CHEBI:44337"/>
        <dbReference type="ChEBI" id="CHEBI:57287"/>
        <dbReference type="ChEBI" id="CHEBI:57288"/>
        <dbReference type="EC" id="2.3.1.1"/>
    </reaction>
</comment>
<feature type="binding site" evidence="6">
    <location>
        <position position="401"/>
    </location>
    <ligand>
        <name>substrate</name>
    </ligand>
</feature>
<name>A0ABY6Z4F9_9BACL</name>
<evidence type="ECO:0000256" key="1">
    <source>
        <dbReference type="ARBA" id="ARBA00006774"/>
    </source>
</evidence>
<reference evidence="7" key="1">
    <citation type="submission" date="2022-08" db="EMBL/GenBank/DDBJ databases">
        <title>Alicyclobacillus dauci DSM2870, complete genome.</title>
        <authorList>
            <person name="Wang Q."/>
            <person name="Cai R."/>
            <person name="Wang Z."/>
        </authorList>
    </citation>
    <scope>NUCLEOTIDE SEQUENCE</scope>
    <source>
        <strain evidence="7">DSM 28700</strain>
    </source>
</reference>
<keyword evidence="8" id="KW-1185">Reference proteome</keyword>
<feature type="binding site" evidence="6">
    <location>
        <position position="152"/>
    </location>
    <ligand>
        <name>substrate</name>
    </ligand>
</feature>
<keyword evidence="6" id="KW-0511">Multifunctional enzyme</keyword>
<feature type="binding site" evidence="6">
    <location>
        <position position="406"/>
    </location>
    <ligand>
        <name>substrate</name>
    </ligand>
</feature>
<dbReference type="Gene3D" id="3.30.2330.10">
    <property type="entry name" value="arginine biosynthesis bifunctional protein suprefamily"/>
    <property type="match status" value="1"/>
</dbReference>
<evidence type="ECO:0000256" key="4">
    <source>
        <dbReference type="ARBA" id="ARBA00022813"/>
    </source>
</evidence>
<dbReference type="Gene3D" id="3.10.20.340">
    <property type="entry name" value="ArgJ beta chain, C-terminal domain"/>
    <property type="match status" value="1"/>
</dbReference>
<comment type="pathway">
    <text evidence="6">Amino-acid biosynthesis; L-arginine biosynthesis; N(2)-acetyl-L-ornithine from L-glutamate: step 1/4.</text>
</comment>
<feature type="binding site" evidence="6">
    <location>
        <position position="189"/>
    </location>
    <ligand>
        <name>substrate</name>
    </ligand>
</feature>
<gene>
    <name evidence="6 7" type="primary">argJ</name>
    <name evidence="7" type="ORF">NZD86_01250</name>
</gene>
<dbReference type="PANTHER" id="PTHR23100:SF0">
    <property type="entry name" value="ARGININE BIOSYNTHESIS BIFUNCTIONAL PROTEIN ARGJ, MITOCHONDRIAL"/>
    <property type="match status" value="1"/>
</dbReference>
<feature type="binding site" evidence="6">
    <location>
        <position position="178"/>
    </location>
    <ligand>
        <name>substrate</name>
    </ligand>
</feature>
<dbReference type="RefSeq" id="WP_268044660.1">
    <property type="nucleotide sequence ID" value="NZ_CP104064.1"/>
</dbReference>
<accession>A0ABY6Z4F9</accession>
<feature type="site" description="Involved in the stabilization of negative charge on the oxyanion by the formation of the oxyanion hole" evidence="6">
    <location>
        <position position="113"/>
    </location>
</feature>
<sequence length="406" mass="42272">MKRLEGGVTAPKGFMASGIRAGVKKEGRDVALVYSTREANVAATFTTNVVKAAPVVLSQETVGKRPVGRAVVINSGNANACTGDVGLRDAAQMRESVAVGLGIANRDVLVASTGVIGVPLPIETVCAGIRTACAELGETREAGTAAAEAIMTTDTYVKEMAVSVEIDGKTVTVGGMAKGSGMIHPNMATMLAVLTTDGSVDAATLQALLRETVADTYNMISVDGDTSTNDTVFMMANGLAGNDTVTGTHPDYGVFRDAVRYVCTFLAKRIVGDGEGASKLLEVQVSGAATSTDARVLAKSVINSNLVKTAFFGEDANWGRILAAMGYSGASFDAAGVSIAFESAAGRIDLMKAGEPERFDEDVASGILKEREIVIDIHLRDGDGRATAWGCDLSYDYVRINGDYRT</sequence>
<comment type="function">
    <text evidence="6">Catalyzes two activities which are involved in the cyclic version of arginine biosynthesis: the synthesis of N-acetylglutamate from glutamate and acetyl-CoA as the acetyl donor, and of ornithine by transacetylation between N(2)-acetylornithine and glutamate.</text>
</comment>
<dbReference type="Gene3D" id="3.60.70.12">
    <property type="entry name" value="L-amino peptidase D-ALA esterase/amidase"/>
    <property type="match status" value="1"/>
</dbReference>
<keyword evidence="5 6" id="KW-0012">Acyltransferase</keyword>
<feature type="chain" id="PRO_5044914620" description="Arginine biosynthesis bifunctional protein ArgJ beta chain" evidence="6">
    <location>
        <begin position="189"/>
        <end position="406"/>
    </location>
</feature>
<dbReference type="Pfam" id="PF01960">
    <property type="entry name" value="ArgJ"/>
    <property type="match status" value="1"/>
</dbReference>